<gene>
    <name evidence="2" type="ORF">GCM10009867_26370</name>
</gene>
<evidence type="ECO:0000256" key="1">
    <source>
        <dbReference type="SAM" id="MobiDB-lite"/>
    </source>
</evidence>
<dbReference type="RefSeq" id="WP_344194174.1">
    <property type="nucleotide sequence ID" value="NZ_BAAARN010000003.1"/>
</dbReference>
<feature type="compositionally biased region" description="Basic and acidic residues" evidence="1">
    <location>
        <begin position="1"/>
        <end position="21"/>
    </location>
</feature>
<reference evidence="2 3" key="1">
    <citation type="journal article" date="2019" name="Int. J. Syst. Evol. Microbiol.">
        <title>The Global Catalogue of Microorganisms (GCM) 10K type strain sequencing project: providing services to taxonomists for standard genome sequencing and annotation.</title>
        <authorList>
            <consortium name="The Broad Institute Genomics Platform"/>
            <consortium name="The Broad Institute Genome Sequencing Center for Infectious Disease"/>
            <person name="Wu L."/>
            <person name="Ma J."/>
        </authorList>
    </citation>
    <scope>NUCLEOTIDE SEQUENCE [LARGE SCALE GENOMIC DNA]</scope>
    <source>
        <strain evidence="2 3">JCM 16378</strain>
    </source>
</reference>
<evidence type="ECO:0000313" key="2">
    <source>
        <dbReference type="EMBL" id="GAA2737788.1"/>
    </source>
</evidence>
<name>A0ABN3US26_9MICO</name>
<comment type="caution">
    <text evidence="2">The sequence shown here is derived from an EMBL/GenBank/DDBJ whole genome shotgun (WGS) entry which is preliminary data.</text>
</comment>
<accession>A0ABN3US26</accession>
<dbReference type="EMBL" id="BAAARN010000003">
    <property type="protein sequence ID" value="GAA2737788.1"/>
    <property type="molecule type" value="Genomic_DNA"/>
</dbReference>
<dbReference type="Proteomes" id="UP001501326">
    <property type="component" value="Unassembled WGS sequence"/>
</dbReference>
<protein>
    <submittedName>
        <fullName evidence="2">Uncharacterized protein</fullName>
    </submittedName>
</protein>
<feature type="compositionally biased region" description="Basic and acidic residues" evidence="1">
    <location>
        <begin position="43"/>
        <end position="69"/>
    </location>
</feature>
<feature type="region of interest" description="Disordered" evidence="1">
    <location>
        <begin position="1"/>
        <end position="69"/>
    </location>
</feature>
<sequence length="69" mass="7533">MPPEVDGAREGEPTHVEDRGSFSHAVCHVCGWTGPGRRARQGSRRDAAKHLDERHSGAATDDGRRDDRG</sequence>
<proteinExistence type="predicted"/>
<evidence type="ECO:0000313" key="3">
    <source>
        <dbReference type="Proteomes" id="UP001501326"/>
    </source>
</evidence>
<keyword evidence="3" id="KW-1185">Reference proteome</keyword>
<organism evidence="2 3">
    <name type="scientific">Pedococcus aerophilus</name>
    <dbReference type="NCBI Taxonomy" id="436356"/>
    <lineage>
        <taxon>Bacteria</taxon>
        <taxon>Bacillati</taxon>
        <taxon>Actinomycetota</taxon>
        <taxon>Actinomycetes</taxon>
        <taxon>Micrococcales</taxon>
        <taxon>Intrasporangiaceae</taxon>
        <taxon>Pedococcus</taxon>
    </lineage>
</organism>